<gene>
    <name evidence="2" type="ORF">Pla163_09320</name>
</gene>
<feature type="transmembrane region" description="Helical" evidence="1">
    <location>
        <begin position="63"/>
        <end position="84"/>
    </location>
</feature>
<keyword evidence="1" id="KW-1133">Transmembrane helix</keyword>
<protein>
    <recommendedName>
        <fullName evidence="4">Aerotolerance regulator N-terminal domain-containing protein</fullName>
    </recommendedName>
</protein>
<feature type="transmembrane region" description="Helical" evidence="1">
    <location>
        <begin position="6"/>
        <end position="25"/>
    </location>
</feature>
<dbReference type="RefSeq" id="WP_145184244.1">
    <property type="nucleotide sequence ID" value="NZ_CP036290.1"/>
</dbReference>
<evidence type="ECO:0000256" key="1">
    <source>
        <dbReference type="SAM" id="Phobius"/>
    </source>
</evidence>
<keyword evidence="3" id="KW-1185">Reference proteome</keyword>
<proteinExistence type="predicted"/>
<dbReference type="Proteomes" id="UP000319342">
    <property type="component" value="Chromosome"/>
</dbReference>
<keyword evidence="1" id="KW-0472">Membrane</keyword>
<feature type="transmembrane region" description="Helical" evidence="1">
    <location>
        <begin position="542"/>
        <end position="561"/>
    </location>
</feature>
<evidence type="ECO:0008006" key="4">
    <source>
        <dbReference type="Google" id="ProtNLM"/>
    </source>
</evidence>
<accession>A0A518CX78</accession>
<keyword evidence="1" id="KW-0812">Transmembrane</keyword>
<dbReference type="OrthoDB" id="286874at2"/>
<evidence type="ECO:0000313" key="2">
    <source>
        <dbReference type="EMBL" id="QDU83831.1"/>
    </source>
</evidence>
<organism evidence="2 3">
    <name type="scientific">Rohdeia mirabilis</name>
    <dbReference type="NCBI Taxonomy" id="2528008"/>
    <lineage>
        <taxon>Bacteria</taxon>
        <taxon>Pseudomonadati</taxon>
        <taxon>Planctomycetota</taxon>
        <taxon>Planctomycetia</taxon>
        <taxon>Planctomycetia incertae sedis</taxon>
        <taxon>Rohdeia</taxon>
    </lineage>
</organism>
<reference evidence="2 3" key="1">
    <citation type="submission" date="2019-02" db="EMBL/GenBank/DDBJ databases">
        <title>Deep-cultivation of Planctomycetes and their phenomic and genomic characterization uncovers novel biology.</title>
        <authorList>
            <person name="Wiegand S."/>
            <person name="Jogler M."/>
            <person name="Boedeker C."/>
            <person name="Pinto D."/>
            <person name="Vollmers J."/>
            <person name="Rivas-Marin E."/>
            <person name="Kohn T."/>
            <person name="Peeters S.H."/>
            <person name="Heuer A."/>
            <person name="Rast P."/>
            <person name="Oberbeckmann S."/>
            <person name="Bunk B."/>
            <person name="Jeske O."/>
            <person name="Meyerdierks A."/>
            <person name="Storesund J.E."/>
            <person name="Kallscheuer N."/>
            <person name="Luecker S."/>
            <person name="Lage O.M."/>
            <person name="Pohl T."/>
            <person name="Merkel B.J."/>
            <person name="Hornburger P."/>
            <person name="Mueller R.-W."/>
            <person name="Bruemmer F."/>
            <person name="Labrenz M."/>
            <person name="Spormann A.M."/>
            <person name="Op den Camp H."/>
            <person name="Overmann J."/>
            <person name="Amann R."/>
            <person name="Jetten M.S.M."/>
            <person name="Mascher T."/>
            <person name="Medema M.H."/>
            <person name="Devos D.P."/>
            <person name="Kaster A.-K."/>
            <person name="Ovreas L."/>
            <person name="Rohde M."/>
            <person name="Galperin M.Y."/>
            <person name="Jogler C."/>
        </authorList>
    </citation>
    <scope>NUCLEOTIDE SEQUENCE [LARGE SCALE GENOMIC DNA]</scope>
    <source>
        <strain evidence="2 3">Pla163</strain>
    </source>
</reference>
<name>A0A518CX78_9BACT</name>
<evidence type="ECO:0000313" key="3">
    <source>
        <dbReference type="Proteomes" id="UP000319342"/>
    </source>
</evidence>
<dbReference type="EMBL" id="CP036290">
    <property type="protein sequence ID" value="QDU83831.1"/>
    <property type="molecule type" value="Genomic_DNA"/>
</dbReference>
<dbReference type="AlphaFoldDB" id="A0A518CX78"/>
<sequence length="567" mass="60351">MNLTSLSGAGFWLGALALAGALFALQRLRVRHREVTVVTTLFWRDALEETRARTLMERFRHPLAYLLALLVALLGWLSFGAPIADRDDGSDHLFVLDVSAPMAVGERFEEATRALIDEVRRTDRAHRHVVACGSRLETLLAPGEDELLLEERLAAVEPEACAPGVERALLVLARRAGEDPLLVVHLLGDAPVRTEVLALLGDRTRVERILPAGSDAGSQRVAPAIVDVACGPSASGLDRVDVWARTVGGRTDLVLVDGADRRTPTTVATADGRTLFTFEDLAGDGRAVTVEFEGPGAEPLRGRAEVVLPDRRALRVATVADLPTGLEMALRSNAGVEFVEPSRAEVVVRYVGDDFGGGLPALELSTADGDDEAFVLVHESDAADPRSLLFEALGDLGLEWIDGDELATATGRAIELGERVGPVRAFRLWAELCGSGGAFARDAAFPLVVARALEWLSGRADPHWIVRAGDPLPDARAAFEPNGAESTAALDPVGGQLVPPRAGLYRSGDGAVLIAAGPAARPFDDAVTSRDAAAPPSSAFDLANLLLLLLAGLFVVEWNLVRRGRMP</sequence>